<keyword evidence="1" id="KW-1133">Transmembrane helix</keyword>
<evidence type="ECO:0000313" key="2">
    <source>
        <dbReference type="EMBL" id="VAY89344.1"/>
    </source>
</evidence>
<dbReference type="PANTHER" id="PTHR38457:SF1">
    <property type="entry name" value="REGULATOR ABRB-RELATED"/>
    <property type="match status" value="1"/>
</dbReference>
<dbReference type="GO" id="GO:0010468">
    <property type="term" value="P:regulation of gene expression"/>
    <property type="evidence" value="ECO:0007669"/>
    <property type="project" value="InterPro"/>
</dbReference>
<proteinExistence type="predicted"/>
<dbReference type="PIRSF" id="PIRSF038991">
    <property type="entry name" value="Protein_AbrB"/>
    <property type="match status" value="1"/>
</dbReference>
<dbReference type="InterPro" id="IPR007820">
    <property type="entry name" value="AbrB_fam"/>
</dbReference>
<dbReference type="GO" id="GO:0016020">
    <property type="term" value="C:membrane"/>
    <property type="evidence" value="ECO:0007669"/>
    <property type="project" value="InterPro"/>
</dbReference>
<feature type="transmembrane region" description="Helical" evidence="1">
    <location>
        <begin position="41"/>
        <end position="59"/>
    </location>
</feature>
<feature type="transmembrane region" description="Helical" evidence="1">
    <location>
        <begin position="128"/>
        <end position="146"/>
    </location>
</feature>
<dbReference type="AlphaFoldDB" id="A0A3P3ZRJ4"/>
<dbReference type="InterPro" id="IPR017516">
    <property type="entry name" value="AbrB_dup"/>
</dbReference>
<sequence length="360" mass="37750">MNQPSAQALTLSTTPTAAKWSVLLAVSFSLIIPLELIHLPAAILLGAMAAAILVAVFEGKLAVPRGPYVLAQGLIGCLVARSIGPKILVTMVQQWPLFLAVVCSVLVISTSLGVLLTRWKVLPGTTAIWGSTPGAATVMVLMSEGFGGDPRLVAFMQFLRVMLVALVASVVSQLWVTPGSAPVRVAVDWFPEVAAGPLLETIALAIGGASMGAWFEIPAGPLLIPLVAGIVLSCTHHLTLTLPPWLMAGCYALVGWAIGLRFTRKILRYAARVASKIALSTTLLIALCGGLAWLLHRMLDIDPLTAYLATSPGGADSVAIIAASSPVDLPFVMAMQMARFILVLLIGPLLAKTVTRWTAG</sequence>
<feature type="transmembrane region" description="Helical" evidence="1">
    <location>
        <begin position="196"/>
        <end position="215"/>
    </location>
</feature>
<dbReference type="NCBIfam" id="TIGR03082">
    <property type="entry name" value="Gneg_AbrB_dup"/>
    <property type="match status" value="2"/>
</dbReference>
<dbReference type="Pfam" id="PF05145">
    <property type="entry name" value="AbrB"/>
    <property type="match status" value="1"/>
</dbReference>
<dbReference type="PANTHER" id="PTHR38457">
    <property type="entry name" value="REGULATOR ABRB-RELATED"/>
    <property type="match status" value="1"/>
</dbReference>
<reference evidence="2" key="1">
    <citation type="submission" date="2018-10" db="EMBL/GenBank/DDBJ databases">
        <authorList>
            <person name="Plewniak F."/>
        </authorList>
    </citation>
    <scope>NUCLEOTIDE SEQUENCE</scope>
</reference>
<keyword evidence="1" id="KW-0472">Membrane</keyword>
<dbReference type="EMBL" id="UOYP01000578">
    <property type="protein sequence ID" value="VAY89344.1"/>
    <property type="molecule type" value="Genomic_DNA"/>
</dbReference>
<name>A0A3P3ZRJ4_9ZZZZ</name>
<evidence type="ECO:0000256" key="1">
    <source>
        <dbReference type="SAM" id="Phobius"/>
    </source>
</evidence>
<feature type="transmembrane region" description="Helical" evidence="1">
    <location>
        <begin position="245"/>
        <end position="262"/>
    </location>
</feature>
<feature type="transmembrane region" description="Helical" evidence="1">
    <location>
        <begin position="95"/>
        <end position="116"/>
    </location>
</feature>
<feature type="transmembrane region" description="Helical" evidence="1">
    <location>
        <begin position="158"/>
        <end position="176"/>
    </location>
</feature>
<feature type="transmembrane region" description="Helical" evidence="1">
    <location>
        <begin position="274"/>
        <end position="295"/>
    </location>
</feature>
<accession>A0A3P3ZRJ4</accession>
<organism evidence="2">
    <name type="scientific">mine drainage metagenome</name>
    <dbReference type="NCBI Taxonomy" id="410659"/>
    <lineage>
        <taxon>unclassified sequences</taxon>
        <taxon>metagenomes</taxon>
        <taxon>ecological metagenomes</taxon>
    </lineage>
</organism>
<feature type="transmembrane region" description="Helical" evidence="1">
    <location>
        <begin position="331"/>
        <end position="351"/>
    </location>
</feature>
<keyword evidence="1" id="KW-0812">Transmembrane</keyword>
<gene>
    <name evidence="2" type="primary">abrB</name>
    <name evidence="2" type="ORF">CARN8_6190004</name>
</gene>
<protein>
    <submittedName>
        <fullName evidence="2">Putative regulator AbrB</fullName>
    </submittedName>
</protein>
<feature type="transmembrane region" description="Helical" evidence="1">
    <location>
        <begin position="65"/>
        <end position="83"/>
    </location>
</feature>